<comment type="caution">
    <text evidence="2">The sequence shown here is derived from an EMBL/GenBank/DDBJ whole genome shotgun (WGS) entry which is preliminary data.</text>
</comment>
<dbReference type="InterPro" id="IPR032710">
    <property type="entry name" value="NTF2-like_dom_sf"/>
</dbReference>
<feature type="domain" description="SnoaL-like" evidence="1">
    <location>
        <begin position="21"/>
        <end position="105"/>
    </location>
</feature>
<keyword evidence="3" id="KW-1185">Reference proteome</keyword>
<dbReference type="Proteomes" id="UP001458415">
    <property type="component" value="Unassembled WGS sequence"/>
</dbReference>
<sequence>MTDTHEATTGTDSELEARLRRIDDQLEFYQRVSAYGRPADGNLHEETAELWAPEGVYDIDFGRFEGRDEIADFIHGSLHQGLTAKGCSHVLSLPHVMLRGDRAYASV</sequence>
<evidence type="ECO:0000259" key="1">
    <source>
        <dbReference type="Pfam" id="PF13577"/>
    </source>
</evidence>
<protein>
    <submittedName>
        <fullName evidence="2">Nuclear transport factor 2 family protein</fullName>
    </submittedName>
</protein>
<gene>
    <name evidence="2" type="ORF">ABT317_00975</name>
</gene>
<dbReference type="RefSeq" id="WP_143668352.1">
    <property type="nucleotide sequence ID" value="NZ_MUBM01000579.1"/>
</dbReference>
<organism evidence="2 3">
    <name type="scientific">Streptomyces carpinensis</name>
    <dbReference type="NCBI Taxonomy" id="66369"/>
    <lineage>
        <taxon>Bacteria</taxon>
        <taxon>Bacillati</taxon>
        <taxon>Actinomycetota</taxon>
        <taxon>Actinomycetes</taxon>
        <taxon>Kitasatosporales</taxon>
        <taxon>Streptomycetaceae</taxon>
        <taxon>Streptomyces</taxon>
    </lineage>
</organism>
<dbReference type="Gene3D" id="3.10.450.50">
    <property type="match status" value="1"/>
</dbReference>
<evidence type="ECO:0000313" key="2">
    <source>
        <dbReference type="EMBL" id="MER6975667.1"/>
    </source>
</evidence>
<reference evidence="2 3" key="1">
    <citation type="submission" date="2024-06" db="EMBL/GenBank/DDBJ databases">
        <title>The Natural Products Discovery Center: Release of the First 8490 Sequenced Strains for Exploring Actinobacteria Biosynthetic Diversity.</title>
        <authorList>
            <person name="Kalkreuter E."/>
            <person name="Kautsar S.A."/>
            <person name="Yang D."/>
            <person name="Bader C.D."/>
            <person name="Teijaro C.N."/>
            <person name="Fluegel L."/>
            <person name="Davis C.M."/>
            <person name="Simpson J.R."/>
            <person name="Lauterbach L."/>
            <person name="Steele A.D."/>
            <person name="Gui C."/>
            <person name="Meng S."/>
            <person name="Li G."/>
            <person name="Viehrig K."/>
            <person name="Ye F."/>
            <person name="Su P."/>
            <person name="Kiefer A.F."/>
            <person name="Nichols A."/>
            <person name="Cepeda A.J."/>
            <person name="Yan W."/>
            <person name="Fan B."/>
            <person name="Jiang Y."/>
            <person name="Adhikari A."/>
            <person name="Zheng C.-J."/>
            <person name="Schuster L."/>
            <person name="Cowan T.M."/>
            <person name="Smanski M.J."/>
            <person name="Chevrette M.G."/>
            <person name="De Carvalho L.P.S."/>
            <person name="Shen B."/>
        </authorList>
    </citation>
    <scope>NUCLEOTIDE SEQUENCE [LARGE SCALE GENOMIC DNA]</scope>
    <source>
        <strain evidence="2 3">NPDC000634</strain>
    </source>
</reference>
<dbReference type="SUPFAM" id="SSF54427">
    <property type="entry name" value="NTF2-like"/>
    <property type="match status" value="1"/>
</dbReference>
<dbReference type="InterPro" id="IPR037401">
    <property type="entry name" value="SnoaL-like"/>
</dbReference>
<accession>A0ABV1VW49</accession>
<dbReference type="EMBL" id="JBEPCU010000005">
    <property type="protein sequence ID" value="MER6975667.1"/>
    <property type="molecule type" value="Genomic_DNA"/>
</dbReference>
<name>A0ABV1VW49_9ACTN</name>
<proteinExistence type="predicted"/>
<dbReference type="Pfam" id="PF13577">
    <property type="entry name" value="SnoaL_4"/>
    <property type="match status" value="1"/>
</dbReference>
<evidence type="ECO:0000313" key="3">
    <source>
        <dbReference type="Proteomes" id="UP001458415"/>
    </source>
</evidence>